<dbReference type="Proteomes" id="UP000663824">
    <property type="component" value="Unassembled WGS sequence"/>
</dbReference>
<gene>
    <name evidence="3" type="ORF">GIL414_LOCUS74303</name>
    <name evidence="1" type="ORF">KQP761_LOCUS14564</name>
    <name evidence="2" type="ORF">MBJ925_LOCUS26898</name>
</gene>
<accession>A0A816VYX9</accession>
<feature type="non-terminal residue" evidence="2">
    <location>
        <position position="1"/>
    </location>
</feature>
<dbReference type="Proteomes" id="UP000681720">
    <property type="component" value="Unassembled WGS sequence"/>
</dbReference>
<proteinExistence type="predicted"/>
<comment type="caution">
    <text evidence="2">The sequence shown here is derived from an EMBL/GenBank/DDBJ whole genome shotgun (WGS) entry which is preliminary data.</text>
</comment>
<reference evidence="2" key="1">
    <citation type="submission" date="2021-02" db="EMBL/GenBank/DDBJ databases">
        <authorList>
            <person name="Nowell W R."/>
        </authorList>
    </citation>
    <scope>NUCLEOTIDE SEQUENCE</scope>
</reference>
<dbReference type="EMBL" id="CAJNOW010006910">
    <property type="protein sequence ID" value="CAF1499784.1"/>
    <property type="molecule type" value="Genomic_DNA"/>
</dbReference>
<dbReference type="AlphaFoldDB" id="A0A816VYX9"/>
<organism evidence="2 4">
    <name type="scientific">Rotaria magnacalcarata</name>
    <dbReference type="NCBI Taxonomy" id="392030"/>
    <lineage>
        <taxon>Eukaryota</taxon>
        <taxon>Metazoa</taxon>
        <taxon>Spiralia</taxon>
        <taxon>Gnathifera</taxon>
        <taxon>Rotifera</taxon>
        <taxon>Eurotatoria</taxon>
        <taxon>Bdelloidea</taxon>
        <taxon>Philodinida</taxon>
        <taxon>Philodinidae</taxon>
        <taxon>Rotaria</taxon>
    </lineage>
</organism>
<sequence>MTGIAFTKGSRGVRLGPAVTSNAIFDNIYIFNTTGTAFSANDNANEYINITLQNSEITNTNAL</sequence>
<dbReference type="OrthoDB" id="10031554at2759"/>
<evidence type="ECO:0000313" key="1">
    <source>
        <dbReference type="EMBL" id="CAF1499784.1"/>
    </source>
</evidence>
<protein>
    <submittedName>
        <fullName evidence="2">Uncharacterized protein</fullName>
    </submittedName>
</protein>
<evidence type="ECO:0000313" key="2">
    <source>
        <dbReference type="EMBL" id="CAF2126845.1"/>
    </source>
</evidence>
<evidence type="ECO:0000313" key="3">
    <source>
        <dbReference type="EMBL" id="CAF5194517.1"/>
    </source>
</evidence>
<evidence type="ECO:0000313" key="4">
    <source>
        <dbReference type="Proteomes" id="UP000663824"/>
    </source>
</evidence>
<name>A0A816VYX9_9BILA</name>
<dbReference type="Proteomes" id="UP000663834">
    <property type="component" value="Unassembled WGS sequence"/>
</dbReference>
<dbReference type="EMBL" id="CAJNRE010014325">
    <property type="protein sequence ID" value="CAF2126845.1"/>
    <property type="molecule type" value="Genomic_DNA"/>
</dbReference>
<dbReference type="EMBL" id="CAJOBJ010340530">
    <property type="protein sequence ID" value="CAF5194517.1"/>
    <property type="molecule type" value="Genomic_DNA"/>
</dbReference>